<sequence length="196" mass="19651">MNIFLGSIMTFGFQFNPSGWQQCNGQTLGIDQYSALFALLGTNFGGDGVQTFQLPNLQGRMPLCQGNGATLSPRVIGEFSGTESISIGISNLPSHTHTATFTPAGSSGYTVSGNTTGNLLAPTATNNIPSGSPAGTSAGAIWGSTAPTIPLGGAGGGSGATVSNALTGNSQAVGSMNPYLALNFSIALAGIFPSRN</sequence>
<evidence type="ECO:0000313" key="3">
    <source>
        <dbReference type="Proteomes" id="UP001495910"/>
    </source>
</evidence>
<dbReference type="InterPro" id="IPR037053">
    <property type="entry name" value="Phage_tail_collar_dom_sf"/>
</dbReference>
<keyword evidence="3" id="KW-1185">Reference proteome</keyword>
<reference evidence="2 3" key="1">
    <citation type="submission" date="2024-02" db="EMBL/GenBank/DDBJ databases">
        <title>Draft genome sequence of Collimonas sp. strain H4R21, an effective mineral-weathering bacterial strain isolated from the beech rhizosphere.</title>
        <authorList>
            <person name="Morin E."/>
            <person name="Uroz S."/>
            <person name="Leveau J.H.J."/>
            <person name="Kumar R."/>
            <person name="Rey M.W."/>
            <person name="Pham J."/>
        </authorList>
    </citation>
    <scope>NUCLEOTIDE SEQUENCE [LARGE SCALE GENOMIC DNA]</scope>
    <source>
        <strain evidence="2 3">H4R21</strain>
    </source>
</reference>
<evidence type="ECO:0000259" key="1">
    <source>
        <dbReference type="Pfam" id="PF07484"/>
    </source>
</evidence>
<dbReference type="Pfam" id="PF07484">
    <property type="entry name" value="Collar"/>
    <property type="match status" value="1"/>
</dbReference>
<protein>
    <submittedName>
        <fullName evidence="2">Tail fiber protein</fullName>
    </submittedName>
</protein>
<accession>A0ABU9PVW2</accession>
<dbReference type="SUPFAM" id="SSF88874">
    <property type="entry name" value="Receptor-binding domain of short tail fibre protein gp12"/>
    <property type="match status" value="1"/>
</dbReference>
<proteinExistence type="predicted"/>
<dbReference type="RefSeq" id="WP_092398670.1">
    <property type="nucleotide sequence ID" value="NZ_JBANDC010000007.1"/>
</dbReference>
<evidence type="ECO:0000313" key="2">
    <source>
        <dbReference type="EMBL" id="MEM4988146.1"/>
    </source>
</evidence>
<comment type="caution">
    <text evidence="2">The sequence shown here is derived from an EMBL/GenBank/DDBJ whole genome shotgun (WGS) entry which is preliminary data.</text>
</comment>
<dbReference type="Gene3D" id="3.90.1340.10">
    <property type="entry name" value="Phage tail collar domain"/>
    <property type="match status" value="1"/>
</dbReference>
<dbReference type="EMBL" id="JBANDC010000007">
    <property type="protein sequence ID" value="MEM4988146.1"/>
    <property type="molecule type" value="Genomic_DNA"/>
</dbReference>
<dbReference type="Proteomes" id="UP001495910">
    <property type="component" value="Unassembled WGS sequence"/>
</dbReference>
<feature type="domain" description="Phage tail collar" evidence="1">
    <location>
        <begin position="6"/>
        <end position="62"/>
    </location>
</feature>
<dbReference type="InterPro" id="IPR011083">
    <property type="entry name" value="Phage_tail_collar_dom"/>
</dbReference>
<gene>
    <name evidence="2" type="ORF">V8G57_12190</name>
</gene>
<name>A0ABU9PVW2_9BURK</name>
<organism evidence="2 3">
    <name type="scientific">Collimonas rhizosphaerae</name>
    <dbReference type="NCBI Taxonomy" id="3126357"/>
    <lineage>
        <taxon>Bacteria</taxon>
        <taxon>Pseudomonadati</taxon>
        <taxon>Pseudomonadota</taxon>
        <taxon>Betaproteobacteria</taxon>
        <taxon>Burkholderiales</taxon>
        <taxon>Oxalobacteraceae</taxon>
        <taxon>Collimonas</taxon>
    </lineage>
</organism>